<gene>
    <name evidence="1" type="ORF">PHYSODRAFT_338003</name>
</gene>
<dbReference type="Proteomes" id="UP000002640">
    <property type="component" value="Unassembled WGS sequence"/>
</dbReference>
<dbReference type="AlphaFoldDB" id="G5A038"/>
<accession>G5A038</accession>
<dbReference type="RefSeq" id="XP_009534026.1">
    <property type="nucleotide sequence ID" value="XM_009535731.1"/>
</dbReference>
<dbReference type="KEGG" id="psoj:PHYSODRAFT_338003"/>
<dbReference type="InParanoid" id="G5A038"/>
<evidence type="ECO:0000313" key="2">
    <source>
        <dbReference type="Proteomes" id="UP000002640"/>
    </source>
</evidence>
<sequence>MTIDDDILAFCNHIKTYGLSPTGSPPGVAEVVDENTELNASYLELGAEINQPLDFDNTTAMDLPPLEEALDFLISVWAKASTDVDDL</sequence>
<dbReference type="EMBL" id="JH159158">
    <property type="protein sequence ID" value="EGZ11281.1"/>
    <property type="molecule type" value="Genomic_DNA"/>
</dbReference>
<organism evidence="1 2">
    <name type="scientific">Phytophthora sojae (strain P6497)</name>
    <name type="common">Soybean stem and root rot agent</name>
    <name type="synonym">Phytophthora megasperma f. sp. glycines</name>
    <dbReference type="NCBI Taxonomy" id="1094619"/>
    <lineage>
        <taxon>Eukaryota</taxon>
        <taxon>Sar</taxon>
        <taxon>Stramenopiles</taxon>
        <taxon>Oomycota</taxon>
        <taxon>Peronosporomycetes</taxon>
        <taxon>Peronosporales</taxon>
        <taxon>Peronosporaceae</taxon>
        <taxon>Phytophthora</taxon>
    </lineage>
</organism>
<protein>
    <submittedName>
        <fullName evidence="1">Uncharacterized protein</fullName>
    </submittedName>
</protein>
<reference evidence="1 2" key="1">
    <citation type="journal article" date="2006" name="Science">
        <title>Phytophthora genome sequences uncover evolutionary origins and mechanisms of pathogenesis.</title>
        <authorList>
            <person name="Tyler B.M."/>
            <person name="Tripathy S."/>
            <person name="Zhang X."/>
            <person name="Dehal P."/>
            <person name="Jiang R.H."/>
            <person name="Aerts A."/>
            <person name="Arredondo F.D."/>
            <person name="Baxter L."/>
            <person name="Bensasson D."/>
            <person name="Beynon J.L."/>
            <person name="Chapman J."/>
            <person name="Damasceno C.M."/>
            <person name="Dorrance A.E."/>
            <person name="Dou D."/>
            <person name="Dickerman A.W."/>
            <person name="Dubchak I.L."/>
            <person name="Garbelotto M."/>
            <person name="Gijzen M."/>
            <person name="Gordon S.G."/>
            <person name="Govers F."/>
            <person name="Grunwald N.J."/>
            <person name="Huang W."/>
            <person name="Ivors K.L."/>
            <person name="Jones R.W."/>
            <person name="Kamoun S."/>
            <person name="Krampis K."/>
            <person name="Lamour K.H."/>
            <person name="Lee M.K."/>
            <person name="McDonald W.H."/>
            <person name="Medina M."/>
            <person name="Meijer H.J."/>
            <person name="Nordberg E.K."/>
            <person name="Maclean D.J."/>
            <person name="Ospina-Giraldo M.D."/>
            <person name="Morris P.F."/>
            <person name="Phuntumart V."/>
            <person name="Putnam N.H."/>
            <person name="Rash S."/>
            <person name="Rose J.K."/>
            <person name="Sakihama Y."/>
            <person name="Salamov A.A."/>
            <person name="Savidor A."/>
            <person name="Scheuring C.F."/>
            <person name="Smith B.M."/>
            <person name="Sobral B.W."/>
            <person name="Terry A."/>
            <person name="Torto-Alalibo T.A."/>
            <person name="Win J."/>
            <person name="Xu Z."/>
            <person name="Zhang H."/>
            <person name="Grigoriev I.V."/>
            <person name="Rokhsar D.S."/>
            <person name="Boore J.L."/>
        </authorList>
    </citation>
    <scope>NUCLEOTIDE SEQUENCE [LARGE SCALE GENOMIC DNA]</scope>
    <source>
        <strain evidence="1 2">P6497</strain>
    </source>
</reference>
<evidence type="ECO:0000313" key="1">
    <source>
        <dbReference type="EMBL" id="EGZ11281.1"/>
    </source>
</evidence>
<proteinExistence type="predicted"/>
<name>G5A038_PHYSP</name>
<keyword evidence="2" id="KW-1185">Reference proteome</keyword>
<dbReference type="GeneID" id="20647492"/>